<feature type="region of interest" description="Disordered" evidence="1">
    <location>
        <begin position="140"/>
        <end position="210"/>
    </location>
</feature>
<name>A0AAD8XT71_9STRA</name>
<protein>
    <submittedName>
        <fullName evidence="2">Uncharacterized protein</fullName>
    </submittedName>
</protein>
<evidence type="ECO:0000313" key="2">
    <source>
        <dbReference type="EMBL" id="KAK1733386.1"/>
    </source>
</evidence>
<organism evidence="2 3">
    <name type="scientific">Skeletonema marinoi</name>
    <dbReference type="NCBI Taxonomy" id="267567"/>
    <lineage>
        <taxon>Eukaryota</taxon>
        <taxon>Sar</taxon>
        <taxon>Stramenopiles</taxon>
        <taxon>Ochrophyta</taxon>
        <taxon>Bacillariophyta</taxon>
        <taxon>Coscinodiscophyceae</taxon>
        <taxon>Thalassiosirophycidae</taxon>
        <taxon>Thalassiosirales</taxon>
        <taxon>Skeletonemataceae</taxon>
        <taxon>Skeletonema</taxon>
        <taxon>Skeletonema marinoi-dohrnii complex</taxon>
    </lineage>
</organism>
<gene>
    <name evidence="2" type="ORF">QTG54_015945</name>
</gene>
<dbReference type="EMBL" id="JATAAI010000050">
    <property type="protein sequence ID" value="KAK1733386.1"/>
    <property type="molecule type" value="Genomic_DNA"/>
</dbReference>
<comment type="caution">
    <text evidence="2">The sequence shown here is derived from an EMBL/GenBank/DDBJ whole genome shotgun (WGS) entry which is preliminary data.</text>
</comment>
<evidence type="ECO:0000256" key="1">
    <source>
        <dbReference type="SAM" id="MobiDB-lite"/>
    </source>
</evidence>
<proteinExistence type="predicted"/>
<keyword evidence="3" id="KW-1185">Reference proteome</keyword>
<accession>A0AAD8XT71</accession>
<sequence length="210" mass="22028">MLQLSVCRLTEKDRKTRGGKRQDVAVGYGGLQCVHCATAPSARKFFWSNVDRLANSFAGIPDHVLTCKMCPKDVVEALLVLKGRHNVQMSCLTRGSQKHFFRRMWKRLHDGDGVAAAGAAAGSDGAVAGGAALASLKGSSAATTGDVVESPPSLGNDADAAATERLSLDSDAAAESLKKSVTQSPPDEEEDDGLSVPSPQDKTDNGPSYI</sequence>
<feature type="non-terminal residue" evidence="2">
    <location>
        <position position="210"/>
    </location>
</feature>
<evidence type="ECO:0000313" key="3">
    <source>
        <dbReference type="Proteomes" id="UP001224775"/>
    </source>
</evidence>
<dbReference type="Proteomes" id="UP001224775">
    <property type="component" value="Unassembled WGS sequence"/>
</dbReference>
<reference evidence="2" key="1">
    <citation type="submission" date="2023-06" db="EMBL/GenBank/DDBJ databases">
        <title>Survivors Of The Sea: Transcriptome response of Skeletonema marinoi to long-term dormancy.</title>
        <authorList>
            <person name="Pinder M.I.M."/>
            <person name="Kourtchenko O."/>
            <person name="Robertson E.K."/>
            <person name="Larsson T."/>
            <person name="Maumus F."/>
            <person name="Osuna-Cruz C.M."/>
            <person name="Vancaester E."/>
            <person name="Stenow R."/>
            <person name="Vandepoele K."/>
            <person name="Ploug H."/>
            <person name="Bruchert V."/>
            <person name="Godhe A."/>
            <person name="Topel M."/>
        </authorList>
    </citation>
    <scope>NUCLEOTIDE SEQUENCE</scope>
    <source>
        <strain evidence="2">R05AC</strain>
    </source>
</reference>
<dbReference type="AlphaFoldDB" id="A0AAD8XT71"/>